<keyword evidence="3" id="KW-0808">Transferase</keyword>
<feature type="domain" description="CBS" evidence="8">
    <location>
        <begin position="283"/>
        <end position="343"/>
    </location>
</feature>
<name>X1GEH8_9ZZZZ</name>
<keyword evidence="7" id="KW-0694">RNA-binding</keyword>
<dbReference type="InterPro" id="IPR038763">
    <property type="entry name" value="DHH_sf"/>
</dbReference>
<dbReference type="GO" id="GO:0046872">
    <property type="term" value="F:metal ion binding"/>
    <property type="evidence" value="ECO:0007669"/>
    <property type="project" value="UniProtKB-KW"/>
</dbReference>
<dbReference type="GO" id="GO:0000166">
    <property type="term" value="F:nucleotide binding"/>
    <property type="evidence" value="ECO:0007669"/>
    <property type="project" value="UniProtKB-KW"/>
</dbReference>
<dbReference type="SUPFAM" id="SSF64182">
    <property type="entry name" value="DHH phosphoesterases"/>
    <property type="match status" value="1"/>
</dbReference>
<gene>
    <name evidence="9" type="ORF">S03H2_14295</name>
</gene>
<dbReference type="Gene3D" id="3.10.310.30">
    <property type="match status" value="1"/>
</dbReference>
<dbReference type="GO" id="GO:0008033">
    <property type="term" value="P:tRNA processing"/>
    <property type="evidence" value="ECO:0007669"/>
    <property type="project" value="UniProtKB-KW"/>
</dbReference>
<dbReference type="Pfam" id="PF02272">
    <property type="entry name" value="DHHA1"/>
    <property type="match status" value="1"/>
</dbReference>
<keyword evidence="6" id="KW-0460">Magnesium</keyword>
<dbReference type="InterPro" id="IPR000644">
    <property type="entry name" value="CBS_dom"/>
</dbReference>
<dbReference type="PANTHER" id="PTHR47788:SF1">
    <property type="entry name" value="A-ADDING TRNA NUCLEOTIDYLTRANSFERASE"/>
    <property type="match status" value="1"/>
</dbReference>
<evidence type="ECO:0000256" key="4">
    <source>
        <dbReference type="ARBA" id="ARBA00022723"/>
    </source>
</evidence>
<evidence type="ECO:0000256" key="2">
    <source>
        <dbReference type="ARBA" id="ARBA00022694"/>
    </source>
</evidence>
<keyword evidence="4" id="KW-0479">Metal-binding</keyword>
<dbReference type="InterPro" id="IPR003156">
    <property type="entry name" value="DHHA1_dom"/>
</dbReference>
<evidence type="ECO:0000256" key="5">
    <source>
        <dbReference type="ARBA" id="ARBA00022741"/>
    </source>
</evidence>
<feature type="non-terminal residue" evidence="9">
    <location>
        <position position="411"/>
    </location>
</feature>
<evidence type="ECO:0000256" key="1">
    <source>
        <dbReference type="ARBA" id="ARBA00001946"/>
    </source>
</evidence>
<comment type="cofactor">
    <cofactor evidence="1">
        <name>Mg(2+)</name>
        <dbReference type="ChEBI" id="CHEBI:18420"/>
    </cofactor>
</comment>
<dbReference type="GO" id="GO:0016779">
    <property type="term" value="F:nucleotidyltransferase activity"/>
    <property type="evidence" value="ECO:0007669"/>
    <property type="project" value="UniProtKB-KW"/>
</dbReference>
<comment type="caution">
    <text evidence="9">The sequence shown here is derived from an EMBL/GenBank/DDBJ whole genome shotgun (WGS) entry which is preliminary data.</text>
</comment>
<evidence type="ECO:0000313" key="9">
    <source>
        <dbReference type="EMBL" id="GAH43230.1"/>
    </source>
</evidence>
<dbReference type="Gene3D" id="3.90.1640.10">
    <property type="entry name" value="inorganic pyrophosphatase (n-terminal core)"/>
    <property type="match status" value="1"/>
</dbReference>
<dbReference type="InterPro" id="IPR046342">
    <property type="entry name" value="CBS_dom_sf"/>
</dbReference>
<dbReference type="PROSITE" id="PS51371">
    <property type="entry name" value="CBS"/>
    <property type="match status" value="2"/>
</dbReference>
<sequence>GTVPVIPRKLNRNVRAFITLYGMELPFVDPRDLPAESIGKVILVDTQSMISVKGMHSDTQVQVIDHHPTREELPVDWDITADLTGATATIFTEAVREQDIHLSTIQATLLMLGIYEDTGSLTYTRTTARDLNAASFLLEKGASLEIAADFLNHPLSIQQQDLYDDLRSTASIHDIHGHTIILACGDAQRMDEELSTVAHKLRDLLDPEALFMLVTTRGGVQMIARSTNADIDVAQIAEKFGGGGHERAAAALIRDNDLDSVCQQLLEILPDFVRPAITVAEIMSRGPQLLAPDTPVRDAVLRMQRYGYEGYPVVSEDPEGRHQILGLLTRRAVDRAISHKLNLTAEGLMDAGQVQANPEDSVEDLQKLMTDSGWGQIPVMNPENDRVIGIVTRTDLLKTLTQQPAFPQPKN</sequence>
<evidence type="ECO:0000256" key="6">
    <source>
        <dbReference type="ARBA" id="ARBA00022842"/>
    </source>
</evidence>
<dbReference type="SMART" id="SM00116">
    <property type="entry name" value="CBS"/>
    <property type="match status" value="2"/>
</dbReference>
<dbReference type="AlphaFoldDB" id="X1GEH8"/>
<dbReference type="GO" id="GO:0003723">
    <property type="term" value="F:RNA binding"/>
    <property type="evidence" value="ECO:0007669"/>
    <property type="project" value="UniProtKB-KW"/>
</dbReference>
<evidence type="ECO:0000256" key="7">
    <source>
        <dbReference type="ARBA" id="ARBA00022884"/>
    </source>
</evidence>
<dbReference type="Gene3D" id="3.10.580.10">
    <property type="entry name" value="CBS-domain"/>
    <property type="match status" value="1"/>
</dbReference>
<dbReference type="PANTHER" id="PTHR47788">
    <property type="entry name" value="POLYA POLYMERASE"/>
    <property type="match status" value="1"/>
</dbReference>
<dbReference type="InterPro" id="IPR052390">
    <property type="entry name" value="tRNA_nt/polyA_polymerase"/>
</dbReference>
<keyword evidence="5" id="KW-0547">Nucleotide-binding</keyword>
<keyword evidence="3" id="KW-0548">Nucleotidyltransferase</keyword>
<reference evidence="9" key="1">
    <citation type="journal article" date="2014" name="Front. Microbiol.">
        <title>High frequency of phylogenetically diverse reductive dehalogenase-homologous genes in deep subseafloor sedimentary metagenomes.</title>
        <authorList>
            <person name="Kawai M."/>
            <person name="Futagami T."/>
            <person name="Toyoda A."/>
            <person name="Takaki Y."/>
            <person name="Nishi S."/>
            <person name="Hori S."/>
            <person name="Arai W."/>
            <person name="Tsubouchi T."/>
            <person name="Morono Y."/>
            <person name="Uchiyama I."/>
            <person name="Ito T."/>
            <person name="Fujiyama A."/>
            <person name="Inagaki F."/>
            <person name="Takami H."/>
        </authorList>
    </citation>
    <scope>NUCLEOTIDE SEQUENCE</scope>
    <source>
        <strain evidence="9">Expedition CK06-06</strain>
    </source>
</reference>
<proteinExistence type="predicted"/>
<dbReference type="EMBL" id="BARU01007254">
    <property type="protein sequence ID" value="GAH43230.1"/>
    <property type="molecule type" value="Genomic_DNA"/>
</dbReference>
<feature type="non-terminal residue" evidence="9">
    <location>
        <position position="1"/>
    </location>
</feature>
<organism evidence="9">
    <name type="scientific">marine sediment metagenome</name>
    <dbReference type="NCBI Taxonomy" id="412755"/>
    <lineage>
        <taxon>unclassified sequences</taxon>
        <taxon>metagenomes</taxon>
        <taxon>ecological metagenomes</taxon>
    </lineage>
</organism>
<evidence type="ECO:0000256" key="3">
    <source>
        <dbReference type="ARBA" id="ARBA00022695"/>
    </source>
</evidence>
<keyword evidence="2" id="KW-0819">tRNA processing</keyword>
<dbReference type="Pfam" id="PF00571">
    <property type="entry name" value="CBS"/>
    <property type="match status" value="2"/>
</dbReference>
<dbReference type="SUPFAM" id="SSF54631">
    <property type="entry name" value="CBS-domain pair"/>
    <property type="match status" value="1"/>
</dbReference>
<feature type="domain" description="CBS" evidence="8">
    <location>
        <begin position="349"/>
        <end position="406"/>
    </location>
</feature>
<protein>
    <recommendedName>
        <fullName evidence="8">CBS domain-containing protein</fullName>
    </recommendedName>
</protein>
<accession>X1GEH8</accession>
<evidence type="ECO:0000259" key="8">
    <source>
        <dbReference type="PROSITE" id="PS51371"/>
    </source>
</evidence>